<keyword evidence="1" id="KW-0175">Coiled coil</keyword>
<organism evidence="3 4">
    <name type="scientific">Anaerococcus prevotii (strain ATCC 9321 / DSM 20548 / JCM 6508 / NCTC 11806 / PC1)</name>
    <name type="common">Peptostreptococcus prevotii</name>
    <name type="synonym">Peptococcus prevotii</name>
    <dbReference type="NCBI Taxonomy" id="525919"/>
    <lineage>
        <taxon>Bacteria</taxon>
        <taxon>Bacillati</taxon>
        <taxon>Bacillota</taxon>
        <taxon>Tissierellia</taxon>
        <taxon>Tissierellales</taxon>
        <taxon>Peptoniphilaceae</taxon>
        <taxon>Anaerococcus</taxon>
    </lineage>
</organism>
<dbReference type="Gene3D" id="1.20.5.420">
    <property type="entry name" value="Immunoglobulin FC, subunit C"/>
    <property type="match status" value="1"/>
</dbReference>
<dbReference type="HOGENOM" id="CLU_808086_0_0_9"/>
<keyword evidence="4" id="KW-1185">Reference proteome</keyword>
<accession>C7RFQ5</accession>
<dbReference type="KEGG" id="apr:Apre_0265"/>
<dbReference type="Gene3D" id="1.20.1270.90">
    <property type="entry name" value="AF1782-like"/>
    <property type="match status" value="1"/>
</dbReference>
<feature type="coiled-coil region" evidence="1">
    <location>
        <begin position="255"/>
        <end position="305"/>
    </location>
</feature>
<dbReference type="STRING" id="525919.Apre_0265"/>
<evidence type="ECO:0000313" key="4">
    <source>
        <dbReference type="Proteomes" id="UP000002294"/>
    </source>
</evidence>
<sequence>MKKNNLKKGIIAIALATSFVLGSGQSLTNVQAAPEVSQEKSAKEIYENVFNELKNTYNSCLNLYDDYTYINSTSYPKASFDGIMEKTKAFLEEEKGLTSDEAYKIEAEKAKSQLALLNEAKDKLNGESVDTETLAKLLMESQDFVRNDSNYKNAPKDKKDLYDLAITNGYLVFNKGSNKLSEGEYEKAVADIREAREAIIRAVKENAAKEELGTKIKDAEEIVKNKDKYTENTYKIFDLALTSAKSIESNPNSKLEDYEGIVGKLKEAKEGLELKEDADKIKKALKELKAAKEEHELTVKACKMLLNYPAIAKNYGNQIRAYLEKSAKVIEKSNKILEHYGML</sequence>
<dbReference type="Proteomes" id="UP000002294">
    <property type="component" value="Chromosome"/>
</dbReference>
<feature type="chain" id="PRO_5002981495" evidence="2">
    <location>
        <begin position="33"/>
        <end position="343"/>
    </location>
</feature>
<dbReference type="RefSeq" id="WP_015777229.1">
    <property type="nucleotide sequence ID" value="NC_013171.1"/>
</dbReference>
<dbReference type="EMBL" id="CP001708">
    <property type="protein sequence ID" value="ACV28316.1"/>
    <property type="molecule type" value="Genomic_DNA"/>
</dbReference>
<keyword evidence="2" id="KW-0732">Signal</keyword>
<protein>
    <submittedName>
        <fullName evidence="3">Uncharacterized protein</fullName>
    </submittedName>
</protein>
<gene>
    <name evidence="3" type="ordered locus">Apre_0265</name>
</gene>
<evidence type="ECO:0000313" key="3">
    <source>
        <dbReference type="EMBL" id="ACV28316.1"/>
    </source>
</evidence>
<dbReference type="OrthoDB" id="1692935at2"/>
<evidence type="ECO:0000256" key="2">
    <source>
        <dbReference type="SAM" id="SignalP"/>
    </source>
</evidence>
<feature type="signal peptide" evidence="2">
    <location>
        <begin position="1"/>
        <end position="32"/>
    </location>
</feature>
<dbReference type="eggNOG" id="ENOG50343BA">
    <property type="taxonomic scope" value="Bacteria"/>
</dbReference>
<evidence type="ECO:0000256" key="1">
    <source>
        <dbReference type="SAM" id="Coils"/>
    </source>
</evidence>
<reference evidence="3 4" key="1">
    <citation type="journal article" date="2009" name="Stand. Genomic Sci.">
        <title>Complete genome sequence of Anaerococcus prevotii type strain (PC1).</title>
        <authorList>
            <person name="Labutti K."/>
            <person name="Pukall R."/>
            <person name="Steenblock K."/>
            <person name="Glavina Del Rio T."/>
            <person name="Tice H."/>
            <person name="Copeland A."/>
            <person name="Cheng J.F."/>
            <person name="Lucas S."/>
            <person name="Chen F."/>
            <person name="Nolan M."/>
            <person name="Bruce D."/>
            <person name="Goodwin L."/>
            <person name="Pitluck S."/>
            <person name="Ivanova N."/>
            <person name="Mavromatis K."/>
            <person name="Ovchinnikova G."/>
            <person name="Pati A."/>
            <person name="Chen A."/>
            <person name="Palaniappan K."/>
            <person name="Land M."/>
            <person name="Hauser L."/>
            <person name="Chang Y.J."/>
            <person name="Jeffries C.D."/>
            <person name="Chain P."/>
            <person name="Saunders E."/>
            <person name="Brettin T."/>
            <person name="Detter J.C."/>
            <person name="Han C."/>
            <person name="Goker M."/>
            <person name="Bristow J."/>
            <person name="Eisen J.A."/>
            <person name="Markowitz V."/>
            <person name="Hugenholtz P."/>
            <person name="Kyrpides N.C."/>
            <person name="Klenk H.P."/>
            <person name="Lapidus A."/>
        </authorList>
    </citation>
    <scope>NUCLEOTIDE SEQUENCE [LARGE SCALE GENOMIC DNA]</scope>
    <source>
        <strain evidence="4">ATCC 9321 / DSM 20548 / JCM 6508 / NCTC 11806 / PC1</strain>
    </source>
</reference>
<name>C7RFQ5_ANAPD</name>
<dbReference type="AlphaFoldDB" id="C7RFQ5"/>
<feature type="coiled-coil region" evidence="1">
    <location>
        <begin position="185"/>
        <end position="212"/>
    </location>
</feature>
<proteinExistence type="predicted"/>